<dbReference type="GO" id="GO:0005543">
    <property type="term" value="F:phospholipid binding"/>
    <property type="evidence" value="ECO:0007669"/>
    <property type="project" value="TreeGrafter"/>
</dbReference>
<protein>
    <recommendedName>
        <fullName evidence="1">lipid-A-disaccharide synthase</fullName>
        <ecNumber evidence="1">2.4.1.182</ecNumber>
    </recommendedName>
</protein>
<dbReference type="PANTHER" id="PTHR30372:SF4">
    <property type="entry name" value="LIPID-A-DISACCHARIDE SYNTHASE, MITOCHONDRIAL-RELATED"/>
    <property type="match status" value="1"/>
</dbReference>
<gene>
    <name evidence="8" type="ORF">METZ01_LOCUS16654</name>
</gene>
<dbReference type="SUPFAM" id="SSF53756">
    <property type="entry name" value="UDP-Glycosyltransferase/glycogen phosphorylase"/>
    <property type="match status" value="1"/>
</dbReference>
<keyword evidence="5" id="KW-0808">Transferase</keyword>
<evidence type="ECO:0000256" key="7">
    <source>
        <dbReference type="ARBA" id="ARBA00048975"/>
    </source>
</evidence>
<evidence type="ECO:0000256" key="3">
    <source>
        <dbReference type="ARBA" id="ARBA00022556"/>
    </source>
</evidence>
<dbReference type="EMBL" id="UINC01000926">
    <property type="protein sequence ID" value="SUZ63800.1"/>
    <property type="molecule type" value="Genomic_DNA"/>
</dbReference>
<proteinExistence type="predicted"/>
<keyword evidence="3" id="KW-0441">Lipid A biosynthesis</keyword>
<organism evidence="8">
    <name type="scientific">marine metagenome</name>
    <dbReference type="NCBI Taxonomy" id="408172"/>
    <lineage>
        <taxon>unclassified sequences</taxon>
        <taxon>metagenomes</taxon>
        <taxon>ecological metagenomes</taxon>
    </lineage>
</organism>
<dbReference type="EC" id="2.4.1.182" evidence="1"/>
<dbReference type="NCBIfam" id="TIGR00215">
    <property type="entry name" value="lpxB"/>
    <property type="match status" value="1"/>
</dbReference>
<keyword evidence="2" id="KW-0444">Lipid biosynthesis</keyword>
<dbReference type="GO" id="GO:0008915">
    <property type="term" value="F:lipid-A-disaccharide synthase activity"/>
    <property type="evidence" value="ECO:0007669"/>
    <property type="project" value="UniProtKB-EC"/>
</dbReference>
<reference evidence="8" key="1">
    <citation type="submission" date="2018-05" db="EMBL/GenBank/DDBJ databases">
        <authorList>
            <person name="Lanie J.A."/>
            <person name="Ng W.-L."/>
            <person name="Kazmierczak K.M."/>
            <person name="Andrzejewski T.M."/>
            <person name="Davidsen T.M."/>
            <person name="Wayne K.J."/>
            <person name="Tettelin H."/>
            <person name="Glass J.I."/>
            <person name="Rusch D."/>
            <person name="Podicherti R."/>
            <person name="Tsui H.-C.T."/>
            <person name="Winkler M.E."/>
        </authorList>
    </citation>
    <scope>NUCLEOTIDE SEQUENCE</scope>
</reference>
<dbReference type="GO" id="GO:0016020">
    <property type="term" value="C:membrane"/>
    <property type="evidence" value="ECO:0007669"/>
    <property type="project" value="GOC"/>
</dbReference>
<keyword evidence="6" id="KW-0443">Lipid metabolism</keyword>
<dbReference type="PANTHER" id="PTHR30372">
    <property type="entry name" value="LIPID-A-DISACCHARIDE SYNTHASE"/>
    <property type="match status" value="1"/>
</dbReference>
<evidence type="ECO:0000256" key="6">
    <source>
        <dbReference type="ARBA" id="ARBA00023098"/>
    </source>
</evidence>
<comment type="catalytic activity">
    <reaction evidence="7">
        <text>a lipid X + a UDP-2-N,3-O-bis[(3R)-3-hydroxyacyl]-alpha-D-glucosamine = a lipid A disaccharide + UDP + H(+)</text>
        <dbReference type="Rhea" id="RHEA:67828"/>
        <dbReference type="ChEBI" id="CHEBI:15378"/>
        <dbReference type="ChEBI" id="CHEBI:58223"/>
        <dbReference type="ChEBI" id="CHEBI:137748"/>
        <dbReference type="ChEBI" id="CHEBI:176338"/>
        <dbReference type="ChEBI" id="CHEBI:176343"/>
        <dbReference type="EC" id="2.4.1.182"/>
    </reaction>
</comment>
<dbReference type="Pfam" id="PF02684">
    <property type="entry name" value="LpxB"/>
    <property type="match status" value="1"/>
</dbReference>
<evidence type="ECO:0000256" key="1">
    <source>
        <dbReference type="ARBA" id="ARBA00012687"/>
    </source>
</evidence>
<accession>A0A381PA23</accession>
<evidence type="ECO:0000256" key="2">
    <source>
        <dbReference type="ARBA" id="ARBA00022516"/>
    </source>
</evidence>
<name>A0A381PA23_9ZZZZ</name>
<evidence type="ECO:0000313" key="8">
    <source>
        <dbReference type="EMBL" id="SUZ63800.1"/>
    </source>
</evidence>
<keyword evidence="4" id="KW-0328">Glycosyltransferase</keyword>
<evidence type="ECO:0000256" key="4">
    <source>
        <dbReference type="ARBA" id="ARBA00022676"/>
    </source>
</evidence>
<dbReference type="GO" id="GO:0009245">
    <property type="term" value="P:lipid A biosynthetic process"/>
    <property type="evidence" value="ECO:0007669"/>
    <property type="project" value="UniProtKB-KW"/>
</dbReference>
<evidence type="ECO:0000256" key="5">
    <source>
        <dbReference type="ARBA" id="ARBA00022679"/>
    </source>
</evidence>
<dbReference type="AlphaFoldDB" id="A0A381PA23"/>
<dbReference type="InterPro" id="IPR003835">
    <property type="entry name" value="Glyco_trans_19"/>
</dbReference>
<sequence length="377" mass="42979">MTSKINTVFIVAGEPSGDIHAAKLVSALKVISPKTKFFGNGGDKMAESGVEIIHHINDLSVMGFIEVVKHLPRLLHIMKNTLSAIKNIKPDRIILVDYPGFNLRLAKKIKKLKMDIPVTYFILPQLWAWKESRIKIMKKTIDQSISIFPFEAEWFNSRGLDTFYAGHPFIEKNYDLDDKTKFFNKHNFKQDRPIIVLLPGSRQQEIDFHWPIFLKTVAILNKKTPGVQTIVVKYNNVTLNPVPAHIKIEVSMRSAMKYGTAAISSSGTATLECALENLPTVVCYKMSYINWILFNFFGKVKYISIVNLIANKRIIPELIQHKMNPDNLTKKILPYLDIKSNKRKATIKKYKKLRKKLGSTGVFDRIANIIVNGELPN</sequence>